<keyword evidence="3" id="KW-1185">Reference proteome</keyword>
<evidence type="ECO:0000313" key="3">
    <source>
        <dbReference type="Proteomes" id="UP001555826"/>
    </source>
</evidence>
<gene>
    <name evidence="2" type="ORF">AB1207_09860</name>
</gene>
<dbReference type="EMBL" id="JBFNQN010000006">
    <property type="protein sequence ID" value="MEW9265053.1"/>
    <property type="molecule type" value="Genomic_DNA"/>
</dbReference>
<evidence type="ECO:0000313" key="2">
    <source>
        <dbReference type="EMBL" id="MEW9265053.1"/>
    </source>
</evidence>
<reference evidence="2 3" key="1">
    <citation type="submission" date="2024-07" db="EMBL/GenBank/DDBJ databases">
        <authorList>
            <person name="Thanompreechachai J."/>
            <person name="Duangmal K."/>
        </authorList>
    </citation>
    <scope>NUCLEOTIDE SEQUENCE [LARGE SCALE GENOMIC DNA]</scope>
    <source>
        <strain evidence="2 3">KCTC 19886</strain>
    </source>
</reference>
<name>A0ABV3P5Z7_9ACTN</name>
<proteinExistence type="predicted"/>
<keyword evidence="1" id="KW-1133">Transmembrane helix</keyword>
<keyword evidence="1" id="KW-0812">Transmembrane</keyword>
<dbReference type="RefSeq" id="WP_367637962.1">
    <property type="nucleotide sequence ID" value="NZ_JBFNQN010000006.1"/>
</dbReference>
<sequence length="376" mass="39097">MTQLQEPPVLDAPPAPRRRRRGRWVAVCVLCVLAVPGVSFGRAMVAPGAAPASVRAVEWVRDHGGAHLVDLAENWWFSRHVPHGAVPAVRGPEVPAGTPGAPPVVRGAVTESPAEGHWTAGRLGSDGLPALYSTWFRPDASDPGVVAAAAWIRAGSYRAHLVAGTKEPDTGSWPGDARVAPGDVPNLLATFNAGFTFHDTPGGFFEDGRSSRSLVDGLATATISGSGALQVGLLGADVSLAGGTTQARQNLHLVVADGAPVAGLAANGSGRWGTAHNQGQYTWRSGLGVDAAGDLVYVAGNGLDLVHLADALVEAGAVRGMELDMHSGMVSFSSWVPAPAGSKEPVEPAKLLPDMTREADRYLAPDQRDFFYLTVD</sequence>
<evidence type="ECO:0008006" key="4">
    <source>
        <dbReference type="Google" id="ProtNLM"/>
    </source>
</evidence>
<protein>
    <recommendedName>
        <fullName evidence="4">Phosphodiester glycosidase domain-containing protein</fullName>
    </recommendedName>
</protein>
<keyword evidence="1" id="KW-0472">Membrane</keyword>
<feature type="transmembrane region" description="Helical" evidence="1">
    <location>
        <begin position="24"/>
        <end position="45"/>
    </location>
</feature>
<comment type="caution">
    <text evidence="2">The sequence shown here is derived from an EMBL/GenBank/DDBJ whole genome shotgun (WGS) entry which is preliminary data.</text>
</comment>
<accession>A0ABV3P5Z7</accession>
<dbReference type="Proteomes" id="UP001555826">
    <property type="component" value="Unassembled WGS sequence"/>
</dbReference>
<organism evidence="2 3">
    <name type="scientific">Kineococcus endophyticus</name>
    <dbReference type="NCBI Taxonomy" id="1181883"/>
    <lineage>
        <taxon>Bacteria</taxon>
        <taxon>Bacillati</taxon>
        <taxon>Actinomycetota</taxon>
        <taxon>Actinomycetes</taxon>
        <taxon>Kineosporiales</taxon>
        <taxon>Kineosporiaceae</taxon>
        <taxon>Kineococcus</taxon>
    </lineage>
</organism>
<evidence type="ECO:0000256" key="1">
    <source>
        <dbReference type="SAM" id="Phobius"/>
    </source>
</evidence>